<feature type="transmembrane region" description="Helical" evidence="8">
    <location>
        <begin position="20"/>
        <end position="49"/>
    </location>
</feature>
<keyword evidence="2" id="KW-1003">Cell membrane</keyword>
<comment type="subcellular location">
    <subcellularLocation>
        <location evidence="1">Cell membrane</location>
        <topology evidence="1">Multi-pass membrane protein</topology>
    </subcellularLocation>
</comment>
<keyword evidence="4 8" id="KW-0812">Transmembrane</keyword>
<evidence type="ECO:0000256" key="3">
    <source>
        <dbReference type="ARBA" id="ARBA00022679"/>
    </source>
</evidence>
<dbReference type="PANTHER" id="PTHR38686:SF1">
    <property type="entry name" value="APOLIPOPROTEIN N-ACYLTRANSFERASE"/>
    <property type="match status" value="1"/>
</dbReference>
<organism evidence="10">
    <name type="scientific">hydrothermal vent metagenome</name>
    <dbReference type="NCBI Taxonomy" id="652676"/>
    <lineage>
        <taxon>unclassified sequences</taxon>
        <taxon>metagenomes</taxon>
        <taxon>ecological metagenomes</taxon>
    </lineage>
</organism>
<name>A0A3B1BA91_9ZZZZ</name>
<dbReference type="InterPro" id="IPR036526">
    <property type="entry name" value="C-N_Hydrolase_sf"/>
</dbReference>
<dbReference type="CDD" id="cd07571">
    <property type="entry name" value="ALP_N-acyl_transferase"/>
    <property type="match status" value="1"/>
</dbReference>
<evidence type="ECO:0000313" key="10">
    <source>
        <dbReference type="EMBL" id="VAX11221.1"/>
    </source>
</evidence>
<dbReference type="InterPro" id="IPR003010">
    <property type="entry name" value="C-N_Hydrolase"/>
</dbReference>
<evidence type="ECO:0000256" key="4">
    <source>
        <dbReference type="ARBA" id="ARBA00022692"/>
    </source>
</evidence>
<dbReference type="Pfam" id="PF20154">
    <property type="entry name" value="LNT_N"/>
    <property type="match status" value="1"/>
</dbReference>
<dbReference type="HAMAP" id="MF_01148">
    <property type="entry name" value="Lnt"/>
    <property type="match status" value="1"/>
</dbReference>
<dbReference type="PANTHER" id="PTHR38686">
    <property type="entry name" value="APOLIPOPROTEIN N-ACYLTRANSFERASE"/>
    <property type="match status" value="1"/>
</dbReference>
<protein>
    <submittedName>
        <fullName evidence="10">Apolipoprotein N-acyltransferase / Copper homeostasis protein CutE</fullName>
    </submittedName>
</protein>
<keyword evidence="3 10" id="KW-0808">Transferase</keyword>
<dbReference type="GO" id="GO:0042158">
    <property type="term" value="P:lipoprotein biosynthetic process"/>
    <property type="evidence" value="ECO:0007669"/>
    <property type="project" value="InterPro"/>
</dbReference>
<evidence type="ECO:0000259" key="9">
    <source>
        <dbReference type="PROSITE" id="PS50263"/>
    </source>
</evidence>
<feature type="transmembrane region" description="Helical" evidence="8">
    <location>
        <begin position="61"/>
        <end position="81"/>
    </location>
</feature>
<dbReference type="PROSITE" id="PS50263">
    <property type="entry name" value="CN_HYDROLASE"/>
    <property type="match status" value="1"/>
</dbReference>
<keyword evidence="6 8" id="KW-0472">Membrane</keyword>
<dbReference type="NCBIfam" id="TIGR00546">
    <property type="entry name" value="lnt"/>
    <property type="match status" value="1"/>
</dbReference>
<reference evidence="10" key="1">
    <citation type="submission" date="2018-06" db="EMBL/GenBank/DDBJ databases">
        <authorList>
            <person name="Zhirakovskaya E."/>
        </authorList>
    </citation>
    <scope>NUCLEOTIDE SEQUENCE</scope>
</reference>
<evidence type="ECO:0000256" key="5">
    <source>
        <dbReference type="ARBA" id="ARBA00022989"/>
    </source>
</evidence>
<dbReference type="InterPro" id="IPR004563">
    <property type="entry name" value="Apolipo_AcylTrfase"/>
</dbReference>
<feature type="transmembrane region" description="Helical" evidence="8">
    <location>
        <begin position="164"/>
        <end position="188"/>
    </location>
</feature>
<proteinExistence type="inferred from homology"/>
<evidence type="ECO:0000256" key="1">
    <source>
        <dbReference type="ARBA" id="ARBA00004651"/>
    </source>
</evidence>
<dbReference type="EMBL" id="UOFX01000082">
    <property type="protein sequence ID" value="VAX11221.1"/>
    <property type="molecule type" value="Genomic_DNA"/>
</dbReference>
<gene>
    <name evidence="10" type="ORF">MNBD_GAMMA26-2695</name>
</gene>
<evidence type="ECO:0000256" key="8">
    <source>
        <dbReference type="SAM" id="Phobius"/>
    </source>
</evidence>
<keyword evidence="5 8" id="KW-1133">Transmembrane helix</keyword>
<feature type="transmembrane region" description="Helical" evidence="8">
    <location>
        <begin position="126"/>
        <end position="144"/>
    </location>
</feature>
<keyword evidence="7 10" id="KW-0012">Acyltransferase</keyword>
<dbReference type="SUPFAM" id="SSF56317">
    <property type="entry name" value="Carbon-nitrogen hydrolase"/>
    <property type="match status" value="1"/>
</dbReference>
<feature type="transmembrane region" description="Helical" evidence="8">
    <location>
        <begin position="494"/>
        <end position="513"/>
    </location>
</feature>
<evidence type="ECO:0000256" key="7">
    <source>
        <dbReference type="ARBA" id="ARBA00023315"/>
    </source>
</evidence>
<dbReference type="AlphaFoldDB" id="A0A3B1BA91"/>
<dbReference type="InterPro" id="IPR045378">
    <property type="entry name" value="LNT_N"/>
</dbReference>
<sequence>MRPIQNKISALLKTPHTAAFAAGALAVLAFAPFALSPIAILSLATLFWLWSSASPKQAFQLGWLFGVGLLGFGVSWLHISIDKFGGVGFALAVIITLLFVLALGLFFGLAGWFCAKIGPTHSTVRLLVIYPAIWVLVEWVRGWFLGGFPWLSLGYAQLDTSLQGFAPVLGVFGVSWVVALLAGSLVLVLKGLPLPLIVRSELDASPGVLRPVLLIVLMSSIWLLGGLLESHSWTEEAGKPLKVSMIQANIPQELKWKPEQFEPTIDLYVGLTKANWESDLIIWPETAIPAFFHQVEQELLNPLEAEAKANNTDLLIGIAVHNRDDKRYFNAMVSLGQQRDAYYKRHLVPFGEFLPLKWLLDPLITFLKIPMSDFSAGEKDKSLLHVAGYPAGISICYEDAFGEEVIQSLPDAAFLINASNDAWFGDSLAPHQHLEIARMRALETERYLLRATNTGVSAVIGPHGEIQGLSPAFKTDVLTRDITPLRGMTPYARVGNWGIVSIALLLLGIGIVLTRRGNTNTKTSII</sequence>
<keyword evidence="10" id="KW-0449">Lipoprotein</keyword>
<dbReference type="Gene3D" id="3.60.110.10">
    <property type="entry name" value="Carbon-nitrogen hydrolase"/>
    <property type="match status" value="1"/>
</dbReference>
<dbReference type="Pfam" id="PF00795">
    <property type="entry name" value="CN_hydrolase"/>
    <property type="match status" value="1"/>
</dbReference>
<evidence type="ECO:0000256" key="6">
    <source>
        <dbReference type="ARBA" id="ARBA00023136"/>
    </source>
</evidence>
<dbReference type="GO" id="GO:0005886">
    <property type="term" value="C:plasma membrane"/>
    <property type="evidence" value="ECO:0007669"/>
    <property type="project" value="UniProtKB-SubCell"/>
</dbReference>
<accession>A0A3B1BA91</accession>
<evidence type="ECO:0000256" key="2">
    <source>
        <dbReference type="ARBA" id="ARBA00022475"/>
    </source>
</evidence>
<feature type="transmembrane region" description="Helical" evidence="8">
    <location>
        <begin position="87"/>
        <end position="114"/>
    </location>
</feature>
<feature type="domain" description="CN hydrolase" evidence="9">
    <location>
        <begin position="246"/>
        <end position="484"/>
    </location>
</feature>
<dbReference type="GO" id="GO:0016410">
    <property type="term" value="F:N-acyltransferase activity"/>
    <property type="evidence" value="ECO:0007669"/>
    <property type="project" value="InterPro"/>
</dbReference>